<evidence type="ECO:0000313" key="1">
    <source>
        <dbReference type="EMBL" id="GBP64656.1"/>
    </source>
</evidence>
<sequence>MSANNSGVSRDNSNDIVSFPQPIISHLWQVSAVEKGLLLRARQSAVEFVITLVGIGEAGGKRTERGEGGSDESDIRAKRHNYRYGTVVPHRPQPQFYLFPLNVMLLL</sequence>
<keyword evidence="2" id="KW-1185">Reference proteome</keyword>
<reference evidence="1 2" key="1">
    <citation type="journal article" date="2019" name="Commun. Biol.">
        <title>The bagworm genome reveals a unique fibroin gene that provides high tensile strength.</title>
        <authorList>
            <person name="Kono N."/>
            <person name="Nakamura H."/>
            <person name="Ohtoshi R."/>
            <person name="Tomita M."/>
            <person name="Numata K."/>
            <person name="Arakawa K."/>
        </authorList>
    </citation>
    <scope>NUCLEOTIDE SEQUENCE [LARGE SCALE GENOMIC DNA]</scope>
</reference>
<organism evidence="1 2">
    <name type="scientific">Eumeta variegata</name>
    <name type="common">Bagworm moth</name>
    <name type="synonym">Eumeta japonica</name>
    <dbReference type="NCBI Taxonomy" id="151549"/>
    <lineage>
        <taxon>Eukaryota</taxon>
        <taxon>Metazoa</taxon>
        <taxon>Ecdysozoa</taxon>
        <taxon>Arthropoda</taxon>
        <taxon>Hexapoda</taxon>
        <taxon>Insecta</taxon>
        <taxon>Pterygota</taxon>
        <taxon>Neoptera</taxon>
        <taxon>Endopterygota</taxon>
        <taxon>Lepidoptera</taxon>
        <taxon>Glossata</taxon>
        <taxon>Ditrysia</taxon>
        <taxon>Tineoidea</taxon>
        <taxon>Psychidae</taxon>
        <taxon>Oiketicinae</taxon>
        <taxon>Eumeta</taxon>
    </lineage>
</organism>
<protein>
    <submittedName>
        <fullName evidence="1">Uncharacterized protein</fullName>
    </submittedName>
</protein>
<proteinExistence type="predicted"/>
<evidence type="ECO:0000313" key="2">
    <source>
        <dbReference type="Proteomes" id="UP000299102"/>
    </source>
</evidence>
<dbReference type="EMBL" id="BGZK01000904">
    <property type="protein sequence ID" value="GBP64656.1"/>
    <property type="molecule type" value="Genomic_DNA"/>
</dbReference>
<comment type="caution">
    <text evidence="1">The sequence shown here is derived from an EMBL/GenBank/DDBJ whole genome shotgun (WGS) entry which is preliminary data.</text>
</comment>
<dbReference type="AlphaFoldDB" id="A0A4C1XL82"/>
<accession>A0A4C1XL82</accession>
<name>A0A4C1XL82_EUMVA</name>
<gene>
    <name evidence="1" type="ORF">EVAR_42607_1</name>
</gene>
<dbReference type="Proteomes" id="UP000299102">
    <property type="component" value="Unassembled WGS sequence"/>
</dbReference>